<dbReference type="Gene3D" id="1.10.357.140">
    <property type="entry name" value="UbiA prenyltransferase"/>
    <property type="match status" value="1"/>
</dbReference>
<dbReference type="RefSeq" id="WP_112095340.1">
    <property type="nucleotide sequence ID" value="NZ_QMBP01000001.1"/>
</dbReference>
<dbReference type="PROSITE" id="PS00943">
    <property type="entry name" value="UBIA"/>
    <property type="match status" value="1"/>
</dbReference>
<comment type="similarity">
    <text evidence="14">Belongs to the UbiA prenyltransferase family. Protoheme IX farnesyltransferase subfamily.</text>
</comment>
<feature type="transmembrane region" description="Helical" evidence="14">
    <location>
        <begin position="287"/>
        <end position="310"/>
    </location>
</feature>
<proteinExistence type="inferred from homology"/>
<feature type="transmembrane region" description="Helical" evidence="14">
    <location>
        <begin position="124"/>
        <end position="145"/>
    </location>
</feature>
<dbReference type="FunFam" id="1.10.357.140:FF:000001">
    <property type="entry name" value="Protoheme IX farnesyltransferase"/>
    <property type="match status" value="1"/>
</dbReference>
<comment type="pathway">
    <text evidence="2 14">Porphyrin-containing compound metabolism; heme O biosynthesis; heme O from protoheme: step 1/1.</text>
</comment>
<feature type="transmembrane region" description="Helical" evidence="14">
    <location>
        <begin position="32"/>
        <end position="49"/>
    </location>
</feature>
<dbReference type="NCBIfam" id="NF003349">
    <property type="entry name" value="PRK04375.1-2"/>
    <property type="match status" value="1"/>
</dbReference>
<evidence type="ECO:0000256" key="9">
    <source>
        <dbReference type="ARBA" id="ARBA00023136"/>
    </source>
</evidence>
<dbReference type="PANTHER" id="PTHR43448">
    <property type="entry name" value="PROTOHEME IX FARNESYLTRANSFERASE, MITOCHONDRIAL"/>
    <property type="match status" value="1"/>
</dbReference>
<gene>
    <name evidence="14" type="primary">ctaB</name>
    <name evidence="15" type="ORF">DPM33_02755</name>
</gene>
<dbReference type="AlphaFoldDB" id="A0A330I1A7"/>
<dbReference type="GO" id="GO:0008495">
    <property type="term" value="F:protoheme IX farnesyltransferase activity"/>
    <property type="evidence" value="ECO:0007669"/>
    <property type="project" value="UniProtKB-UniRule"/>
</dbReference>
<keyword evidence="8 14" id="KW-0350">Heme biosynthesis</keyword>
<evidence type="ECO:0000256" key="10">
    <source>
        <dbReference type="ARBA" id="ARBA00030253"/>
    </source>
</evidence>
<evidence type="ECO:0000313" key="15">
    <source>
        <dbReference type="EMBL" id="RAZ92809.1"/>
    </source>
</evidence>
<dbReference type="HAMAP" id="MF_00154">
    <property type="entry name" value="CyoE_CtaB"/>
    <property type="match status" value="1"/>
</dbReference>
<dbReference type="GO" id="GO:0005886">
    <property type="term" value="C:plasma membrane"/>
    <property type="evidence" value="ECO:0007669"/>
    <property type="project" value="UniProtKB-SubCell"/>
</dbReference>
<evidence type="ECO:0000256" key="8">
    <source>
        <dbReference type="ARBA" id="ARBA00023133"/>
    </source>
</evidence>
<evidence type="ECO:0000256" key="12">
    <source>
        <dbReference type="ARBA" id="ARBA00042475"/>
    </source>
</evidence>
<dbReference type="EMBL" id="QMBP01000001">
    <property type="protein sequence ID" value="RAZ92809.1"/>
    <property type="molecule type" value="Genomic_DNA"/>
</dbReference>
<comment type="function">
    <text evidence="14">Converts heme B (protoheme IX) to heme O by substitution of the vinyl group on carbon 2 of heme B porphyrin ring with a hydroxyethyl farnesyl side group.</text>
</comment>
<dbReference type="PANTHER" id="PTHR43448:SF7">
    <property type="entry name" value="4-HYDROXYBENZOATE SOLANESYLTRANSFERASE"/>
    <property type="match status" value="1"/>
</dbReference>
<feature type="transmembrane region" description="Helical" evidence="14">
    <location>
        <begin position="55"/>
        <end position="77"/>
    </location>
</feature>
<dbReference type="CDD" id="cd13957">
    <property type="entry name" value="PT_UbiA_Cox10"/>
    <property type="match status" value="1"/>
</dbReference>
<dbReference type="GO" id="GO:0048034">
    <property type="term" value="P:heme O biosynthetic process"/>
    <property type="evidence" value="ECO:0007669"/>
    <property type="project" value="UniProtKB-UniRule"/>
</dbReference>
<keyword evidence="9 14" id="KW-0472">Membrane</keyword>
<keyword evidence="4 14" id="KW-1003">Cell membrane</keyword>
<dbReference type="NCBIfam" id="TIGR01473">
    <property type="entry name" value="cyoE_ctaB"/>
    <property type="match status" value="1"/>
</dbReference>
<keyword evidence="6 14" id="KW-0812">Transmembrane</keyword>
<comment type="miscellaneous">
    <text evidence="14">Carbon 2 of the heme B porphyrin ring is defined according to the Fischer nomenclature.</text>
</comment>
<comment type="catalytic activity">
    <reaction evidence="13 14">
        <text>heme b + (2E,6E)-farnesyl diphosphate + H2O = Fe(II)-heme o + diphosphate</text>
        <dbReference type="Rhea" id="RHEA:28070"/>
        <dbReference type="ChEBI" id="CHEBI:15377"/>
        <dbReference type="ChEBI" id="CHEBI:33019"/>
        <dbReference type="ChEBI" id="CHEBI:60344"/>
        <dbReference type="ChEBI" id="CHEBI:60530"/>
        <dbReference type="ChEBI" id="CHEBI:175763"/>
        <dbReference type="EC" id="2.5.1.141"/>
    </reaction>
</comment>
<evidence type="ECO:0000313" key="16">
    <source>
        <dbReference type="Proteomes" id="UP000251558"/>
    </source>
</evidence>
<dbReference type="InterPro" id="IPR000537">
    <property type="entry name" value="UbiA_prenyltransferase"/>
</dbReference>
<evidence type="ECO:0000256" key="3">
    <source>
        <dbReference type="ARBA" id="ARBA00012292"/>
    </source>
</evidence>
<evidence type="ECO:0000256" key="6">
    <source>
        <dbReference type="ARBA" id="ARBA00022692"/>
    </source>
</evidence>
<feature type="transmembrane region" description="Helical" evidence="14">
    <location>
        <begin position="226"/>
        <end position="243"/>
    </location>
</feature>
<name>A0A330I1A7_9HYPH</name>
<dbReference type="InterPro" id="IPR006369">
    <property type="entry name" value="Protohaem_IX_farnesylTrfase"/>
</dbReference>
<keyword evidence="7 14" id="KW-1133">Transmembrane helix</keyword>
<evidence type="ECO:0000256" key="4">
    <source>
        <dbReference type="ARBA" id="ARBA00022475"/>
    </source>
</evidence>
<evidence type="ECO:0000256" key="13">
    <source>
        <dbReference type="ARBA" id="ARBA00047690"/>
    </source>
</evidence>
<evidence type="ECO:0000256" key="14">
    <source>
        <dbReference type="HAMAP-Rule" id="MF_00154"/>
    </source>
</evidence>
<dbReference type="OrthoDB" id="9814417at2"/>
<comment type="caution">
    <text evidence="15">The sequence shown here is derived from an EMBL/GenBank/DDBJ whole genome shotgun (WGS) entry which is preliminary data.</text>
</comment>
<reference evidence="16" key="1">
    <citation type="submission" date="2018-06" db="EMBL/GenBank/DDBJ databases">
        <authorList>
            <person name="Helene L.C."/>
            <person name="Dall'Agnol R."/>
            <person name="Delamuta J.R."/>
            <person name="Hungria M."/>
        </authorList>
    </citation>
    <scope>NUCLEOTIDE SEQUENCE [LARGE SCALE GENOMIC DNA]</scope>
    <source>
        <strain evidence="16">AC99b</strain>
    </source>
</reference>
<evidence type="ECO:0000256" key="1">
    <source>
        <dbReference type="ARBA" id="ARBA00004651"/>
    </source>
</evidence>
<dbReference type="Proteomes" id="UP000251558">
    <property type="component" value="Unassembled WGS sequence"/>
</dbReference>
<feature type="transmembrane region" description="Helical" evidence="14">
    <location>
        <begin position="177"/>
        <end position="200"/>
    </location>
</feature>
<dbReference type="EC" id="2.5.1.141" evidence="3 14"/>
<dbReference type="InterPro" id="IPR030470">
    <property type="entry name" value="UbiA_prenylTrfase_CS"/>
</dbReference>
<comment type="subcellular location">
    <subcellularLocation>
        <location evidence="1 14">Cell membrane</location>
        <topology evidence="1 14">Multi-pass membrane protein</topology>
    </subcellularLocation>
</comment>
<feature type="transmembrane region" description="Helical" evidence="14">
    <location>
        <begin position="98"/>
        <end position="118"/>
    </location>
</feature>
<evidence type="ECO:0000256" key="7">
    <source>
        <dbReference type="ARBA" id="ARBA00022989"/>
    </source>
</evidence>
<feature type="transmembrane region" description="Helical" evidence="14">
    <location>
        <begin position="152"/>
        <end position="171"/>
    </location>
</feature>
<feature type="transmembrane region" description="Helical" evidence="14">
    <location>
        <begin position="249"/>
        <end position="266"/>
    </location>
</feature>
<sequence length="314" mass="33403">MALADDGLMEDAGFRISEATAGDFFALLKPRVMSLVVFTAFVGLVAAPVSVNPLLAMIAILAIAIGAGASGALNMWYDADIDAVMTRTASRPVPAGRVTPGEALSFGLVLSVLSVMTLGVLVNWLSASLLAFTIFFYAVIYTMWLKRWTPQNIVIGGAAGAFPPVIGWAAVTGSVSLESVILFLIIFLWTPPHFWALALFKSDDYARAGIPMMPNVAGQASTRRQIFAYALILAPVGVLPWALGYTTAGYGAVAVVLGLGFVWYAWKVLGMSDDDRAMKPAKALFGYSLLYLFAIFAAYLVDCVVARAFMMGGA</sequence>
<keyword evidence="5 14" id="KW-0808">Transferase</keyword>
<evidence type="ECO:0000256" key="5">
    <source>
        <dbReference type="ARBA" id="ARBA00022679"/>
    </source>
</evidence>
<dbReference type="InterPro" id="IPR044878">
    <property type="entry name" value="UbiA_sf"/>
</dbReference>
<dbReference type="UniPathway" id="UPA00834">
    <property type="reaction ID" value="UER00712"/>
</dbReference>
<reference evidence="15 16" key="2">
    <citation type="submission" date="2018-07" db="EMBL/GenBank/DDBJ databases">
        <title>Diversity of Mesorhizobium strains in Brazil.</title>
        <authorList>
            <person name="Helene L.C.F."/>
            <person name="Dall'Agnol R."/>
            <person name="Delamuta J.R.M."/>
            <person name="Hungria M."/>
        </authorList>
    </citation>
    <scope>NUCLEOTIDE SEQUENCE [LARGE SCALE GENOMIC DNA]</scope>
    <source>
        <strain evidence="15 16">AC99b</strain>
    </source>
</reference>
<evidence type="ECO:0000256" key="11">
    <source>
        <dbReference type="ARBA" id="ARBA00040810"/>
    </source>
</evidence>
<evidence type="ECO:0000256" key="2">
    <source>
        <dbReference type="ARBA" id="ARBA00004919"/>
    </source>
</evidence>
<dbReference type="Pfam" id="PF01040">
    <property type="entry name" value="UbiA"/>
    <property type="match status" value="1"/>
</dbReference>
<keyword evidence="16" id="KW-1185">Reference proteome</keyword>
<accession>A0A330I1A7</accession>
<organism evidence="15 16">
    <name type="scientific">Mesorhizobium hawassense</name>
    <dbReference type="NCBI Taxonomy" id="1209954"/>
    <lineage>
        <taxon>Bacteria</taxon>
        <taxon>Pseudomonadati</taxon>
        <taxon>Pseudomonadota</taxon>
        <taxon>Alphaproteobacteria</taxon>
        <taxon>Hyphomicrobiales</taxon>
        <taxon>Phyllobacteriaceae</taxon>
        <taxon>Mesorhizobium</taxon>
    </lineage>
</organism>
<protein>
    <recommendedName>
        <fullName evidence="11 14">Protoheme IX farnesyltransferase</fullName>
        <ecNumber evidence="3 14">2.5.1.141</ecNumber>
    </recommendedName>
    <alternativeName>
        <fullName evidence="12 14">Heme B farnesyltransferase</fullName>
    </alternativeName>
    <alternativeName>
        <fullName evidence="10 14">Heme O synthase</fullName>
    </alternativeName>
</protein>